<accession>A0A0E0MT19</accession>
<proteinExistence type="predicted"/>
<evidence type="ECO:0000313" key="2">
    <source>
        <dbReference type="Proteomes" id="UP000008022"/>
    </source>
</evidence>
<evidence type="ECO:0000313" key="1">
    <source>
        <dbReference type="EnsemblPlants" id="ORUFI01G07800.1"/>
    </source>
</evidence>
<dbReference type="AlphaFoldDB" id="A0A0E0MT19"/>
<organism evidence="1 2">
    <name type="scientific">Oryza rufipogon</name>
    <name type="common">Brownbeard rice</name>
    <name type="synonym">Asian wild rice</name>
    <dbReference type="NCBI Taxonomy" id="4529"/>
    <lineage>
        <taxon>Eukaryota</taxon>
        <taxon>Viridiplantae</taxon>
        <taxon>Streptophyta</taxon>
        <taxon>Embryophyta</taxon>
        <taxon>Tracheophyta</taxon>
        <taxon>Spermatophyta</taxon>
        <taxon>Magnoliopsida</taxon>
        <taxon>Liliopsida</taxon>
        <taxon>Poales</taxon>
        <taxon>Poaceae</taxon>
        <taxon>BOP clade</taxon>
        <taxon>Oryzoideae</taxon>
        <taxon>Oryzeae</taxon>
        <taxon>Oryzinae</taxon>
        <taxon>Oryza</taxon>
    </lineage>
</organism>
<dbReference type="Proteomes" id="UP000008022">
    <property type="component" value="Unassembled WGS sequence"/>
</dbReference>
<reference evidence="1" key="2">
    <citation type="submission" date="2015-06" db="UniProtKB">
        <authorList>
            <consortium name="EnsemblPlants"/>
        </authorList>
    </citation>
    <scope>IDENTIFICATION</scope>
</reference>
<dbReference type="EnsemblPlants" id="ORUFI01G07800.1">
    <property type="protein sequence ID" value="ORUFI01G07800.1"/>
    <property type="gene ID" value="ORUFI01G07800"/>
</dbReference>
<dbReference type="HOGENOM" id="CLU_2487319_0_0_1"/>
<protein>
    <submittedName>
        <fullName evidence="1">Uncharacterized protein</fullName>
    </submittedName>
</protein>
<dbReference type="Gramene" id="ORUFI01G07800.1">
    <property type="protein sequence ID" value="ORUFI01G07800.1"/>
    <property type="gene ID" value="ORUFI01G07800"/>
</dbReference>
<name>A0A0E0MT19_ORYRU</name>
<keyword evidence="2" id="KW-1185">Reference proteome</keyword>
<reference evidence="2" key="1">
    <citation type="submission" date="2013-06" db="EMBL/GenBank/DDBJ databases">
        <authorList>
            <person name="Zhao Q."/>
        </authorList>
    </citation>
    <scope>NUCLEOTIDE SEQUENCE</scope>
    <source>
        <strain evidence="2">cv. W1943</strain>
    </source>
</reference>
<sequence length="87" mass="9362">MGRGVHQGNDFLKTEGGFGDCLIPIRVIQTDPNHQTAPPAAGICLSLYNSSPLVTDNGILDSLEARQIYKSVAATVLYKIKTCTEVK</sequence>